<comment type="caution">
    <text evidence="1">The sequence shown here is derived from an EMBL/GenBank/DDBJ whole genome shotgun (WGS) entry which is preliminary data.</text>
</comment>
<proteinExistence type="predicted"/>
<dbReference type="EMBL" id="CM051404">
    <property type="protein sequence ID" value="KAJ4707237.1"/>
    <property type="molecule type" value="Genomic_DNA"/>
</dbReference>
<accession>A0ACC1X7C5</accession>
<protein>
    <submittedName>
        <fullName evidence="1">Sulfotransferase</fullName>
    </submittedName>
</protein>
<dbReference type="Proteomes" id="UP001164539">
    <property type="component" value="Chromosome 11"/>
</dbReference>
<keyword evidence="2" id="KW-1185">Reference proteome</keyword>
<evidence type="ECO:0000313" key="1">
    <source>
        <dbReference type="EMBL" id="KAJ4707237.1"/>
    </source>
</evidence>
<evidence type="ECO:0000313" key="2">
    <source>
        <dbReference type="Proteomes" id="UP001164539"/>
    </source>
</evidence>
<organism evidence="1 2">
    <name type="scientific">Melia azedarach</name>
    <name type="common">Chinaberry tree</name>
    <dbReference type="NCBI Taxonomy" id="155640"/>
    <lineage>
        <taxon>Eukaryota</taxon>
        <taxon>Viridiplantae</taxon>
        <taxon>Streptophyta</taxon>
        <taxon>Embryophyta</taxon>
        <taxon>Tracheophyta</taxon>
        <taxon>Spermatophyta</taxon>
        <taxon>Magnoliopsida</taxon>
        <taxon>eudicotyledons</taxon>
        <taxon>Gunneridae</taxon>
        <taxon>Pentapetalae</taxon>
        <taxon>rosids</taxon>
        <taxon>malvids</taxon>
        <taxon>Sapindales</taxon>
        <taxon>Meliaceae</taxon>
        <taxon>Melia</taxon>
    </lineage>
</organism>
<gene>
    <name evidence="1" type="ORF">OWV82_020785</name>
</gene>
<name>A0ACC1X7C5_MELAZ</name>
<feature type="non-terminal residue" evidence="1">
    <location>
        <position position="1"/>
    </location>
</feature>
<sequence>LPSVSSIMEISSSALLDELPKEKNWKPNFDFYQWEGFWYLPNHLESAIAAKSHFQAQDDDFILASFPKTGSTWLKALIPSILNRNGDDQDDDSHDPLIKNHPNALMPSFEIKLFADNPNPDLSGMPSPRLFRTHVPYAMLSESVEKSGCKIVYIAREPKDTFVSLWHFMNTRQEYGLYPVNEAFDGFCKGVSFFGPFHEHVLGYWNESVKRSEKILFLKYEEMKRDTRGQVKKLASFLGKPFMKEEELDKILWSCSLERPKNLEVNRSGFDPWDQMAHSSYFRKGLVGDWKNNLSAEMKERLDEITRKKFEGSGLDL</sequence>
<reference evidence="1 2" key="1">
    <citation type="journal article" date="2023" name="Science">
        <title>Complex scaffold remodeling in plant triterpene biosynthesis.</title>
        <authorList>
            <person name="De La Pena R."/>
            <person name="Hodgson H."/>
            <person name="Liu J.C."/>
            <person name="Stephenson M.J."/>
            <person name="Martin A.C."/>
            <person name="Owen C."/>
            <person name="Harkess A."/>
            <person name="Leebens-Mack J."/>
            <person name="Jimenez L.E."/>
            <person name="Osbourn A."/>
            <person name="Sattely E.S."/>
        </authorList>
    </citation>
    <scope>NUCLEOTIDE SEQUENCE [LARGE SCALE GENOMIC DNA]</scope>
    <source>
        <strain evidence="2">cv. JPN11</strain>
        <tissue evidence="1">Leaf</tissue>
    </source>
</reference>